<dbReference type="EMBL" id="JAVREO010000029">
    <property type="protein sequence ID" value="MDT0270612.1"/>
    <property type="molecule type" value="Genomic_DNA"/>
</dbReference>
<feature type="compositionally biased region" description="Low complexity" evidence="1">
    <location>
        <begin position="168"/>
        <end position="180"/>
    </location>
</feature>
<name>A0ABU2K050_9ACTN</name>
<feature type="region of interest" description="Disordered" evidence="1">
    <location>
        <begin position="265"/>
        <end position="284"/>
    </location>
</feature>
<evidence type="ECO:0000313" key="3">
    <source>
        <dbReference type="Proteomes" id="UP001183410"/>
    </source>
</evidence>
<dbReference type="RefSeq" id="WP_311670676.1">
    <property type="nucleotide sequence ID" value="NZ_JAVREO010000029.1"/>
</dbReference>
<feature type="region of interest" description="Disordered" evidence="1">
    <location>
        <begin position="98"/>
        <end position="194"/>
    </location>
</feature>
<reference evidence="3" key="1">
    <citation type="submission" date="2023-07" db="EMBL/GenBank/DDBJ databases">
        <title>30 novel species of actinomycetes from the DSMZ collection.</title>
        <authorList>
            <person name="Nouioui I."/>
        </authorList>
    </citation>
    <scope>NUCLEOTIDE SEQUENCE [LARGE SCALE GENOMIC DNA]</scope>
    <source>
        <strain evidence="3">DSM 44915</strain>
    </source>
</reference>
<sequence>MGIRLFVEVLDHAPATLTWRERWALGVLAETANDATRECWPGIEDDPVIAHRMRLPGRSSRYEVIKALRQKGALEGVSAGRRGRRAVYRIPVLRPLEVAGKGPETPDAIDEKGSGVPGHSVRSSRTQSETKGPENLDPNSEIGSGFHPDRVRVSPRKGPGSPDPFPSYPSHSSSQPASQQATDEPGDYGIPDDARPLVDGLTAAGVVVRWPFQGTAWFPVLALIKKCGVTAMVEHATRAAARAEVSSARYFMRGWGELPPLPPPGTARPQLRAVNGDRQQQTTDDLFDRAMARARARMQQEIS</sequence>
<proteinExistence type="predicted"/>
<organism evidence="2 3">
    <name type="scientific">Streptomyces chisholmiae</name>
    <dbReference type="NCBI Taxonomy" id="3075540"/>
    <lineage>
        <taxon>Bacteria</taxon>
        <taxon>Bacillati</taxon>
        <taxon>Actinomycetota</taxon>
        <taxon>Actinomycetes</taxon>
        <taxon>Kitasatosporales</taxon>
        <taxon>Streptomycetaceae</taxon>
        <taxon>Streptomyces</taxon>
    </lineage>
</organism>
<gene>
    <name evidence="2" type="ORF">RM844_30500</name>
</gene>
<accession>A0ABU2K050</accession>
<protein>
    <recommendedName>
        <fullName evidence="4">Helix-turn-helix domain-containing protein</fullName>
    </recommendedName>
</protein>
<feature type="compositionally biased region" description="Polar residues" evidence="1">
    <location>
        <begin position="121"/>
        <end position="130"/>
    </location>
</feature>
<comment type="caution">
    <text evidence="2">The sequence shown here is derived from an EMBL/GenBank/DDBJ whole genome shotgun (WGS) entry which is preliminary data.</text>
</comment>
<dbReference type="Proteomes" id="UP001183410">
    <property type="component" value="Unassembled WGS sequence"/>
</dbReference>
<evidence type="ECO:0000313" key="2">
    <source>
        <dbReference type="EMBL" id="MDT0270612.1"/>
    </source>
</evidence>
<evidence type="ECO:0008006" key="4">
    <source>
        <dbReference type="Google" id="ProtNLM"/>
    </source>
</evidence>
<evidence type="ECO:0000256" key="1">
    <source>
        <dbReference type="SAM" id="MobiDB-lite"/>
    </source>
</evidence>
<keyword evidence="3" id="KW-1185">Reference proteome</keyword>